<keyword evidence="3" id="KW-1185">Reference proteome</keyword>
<feature type="compositionally biased region" description="Pro residues" evidence="1">
    <location>
        <begin position="7"/>
        <end position="31"/>
    </location>
</feature>
<dbReference type="OrthoDB" id="44736at2759"/>
<protein>
    <submittedName>
        <fullName evidence="2">1850_t:CDS:1</fullName>
    </submittedName>
</protein>
<comment type="caution">
    <text evidence="2">The sequence shown here is derived from an EMBL/GenBank/DDBJ whole genome shotgun (WGS) entry which is preliminary data.</text>
</comment>
<evidence type="ECO:0000313" key="3">
    <source>
        <dbReference type="Proteomes" id="UP000789572"/>
    </source>
</evidence>
<gene>
    <name evidence="2" type="ORF">POCULU_LOCUS8172</name>
</gene>
<sequence length="72" mass="8321">MSQQPGYYPPPPQQPYYPPPPPQQLYPPRPPMGVYSPVPNAESAHYHHPPSYEQGRVQNTVAEKWNPRPKFQ</sequence>
<feature type="non-terminal residue" evidence="2">
    <location>
        <position position="72"/>
    </location>
</feature>
<proteinExistence type="predicted"/>
<evidence type="ECO:0000313" key="2">
    <source>
        <dbReference type="EMBL" id="CAG8615732.1"/>
    </source>
</evidence>
<dbReference type="Proteomes" id="UP000789572">
    <property type="component" value="Unassembled WGS sequence"/>
</dbReference>
<organism evidence="2 3">
    <name type="scientific">Paraglomus occultum</name>
    <dbReference type="NCBI Taxonomy" id="144539"/>
    <lineage>
        <taxon>Eukaryota</taxon>
        <taxon>Fungi</taxon>
        <taxon>Fungi incertae sedis</taxon>
        <taxon>Mucoromycota</taxon>
        <taxon>Glomeromycotina</taxon>
        <taxon>Glomeromycetes</taxon>
        <taxon>Paraglomerales</taxon>
        <taxon>Paraglomeraceae</taxon>
        <taxon>Paraglomus</taxon>
    </lineage>
</organism>
<feature type="region of interest" description="Disordered" evidence="1">
    <location>
        <begin position="1"/>
        <end position="72"/>
    </location>
</feature>
<accession>A0A9N9CTP6</accession>
<name>A0A9N9CTP6_9GLOM</name>
<reference evidence="2" key="1">
    <citation type="submission" date="2021-06" db="EMBL/GenBank/DDBJ databases">
        <authorList>
            <person name="Kallberg Y."/>
            <person name="Tangrot J."/>
            <person name="Rosling A."/>
        </authorList>
    </citation>
    <scope>NUCLEOTIDE SEQUENCE</scope>
    <source>
        <strain evidence="2">IA702</strain>
    </source>
</reference>
<evidence type="ECO:0000256" key="1">
    <source>
        <dbReference type="SAM" id="MobiDB-lite"/>
    </source>
</evidence>
<dbReference type="EMBL" id="CAJVPJ010002209">
    <property type="protein sequence ID" value="CAG8615732.1"/>
    <property type="molecule type" value="Genomic_DNA"/>
</dbReference>
<dbReference type="AlphaFoldDB" id="A0A9N9CTP6"/>